<evidence type="ECO:0000256" key="5">
    <source>
        <dbReference type="ARBA" id="ARBA00022723"/>
    </source>
</evidence>
<evidence type="ECO:0000256" key="6">
    <source>
        <dbReference type="ARBA" id="ARBA00023004"/>
    </source>
</evidence>
<dbReference type="PANTHER" id="PTHR10949">
    <property type="entry name" value="LIPOYL SYNTHASE"/>
    <property type="match status" value="1"/>
</dbReference>
<keyword evidence="3 9" id="KW-0808">Transferase</keyword>
<reference evidence="11 12" key="1">
    <citation type="submission" date="2019-08" db="EMBL/GenBank/DDBJ databases">
        <authorList>
            <person name="Alioto T."/>
            <person name="Alioto T."/>
            <person name="Gomez Garrido J."/>
        </authorList>
    </citation>
    <scope>NUCLEOTIDE SEQUENCE [LARGE SCALE GENOMIC DNA]</scope>
</reference>
<evidence type="ECO:0000256" key="7">
    <source>
        <dbReference type="ARBA" id="ARBA00023014"/>
    </source>
</evidence>
<dbReference type="SFLD" id="SFLDG01058">
    <property type="entry name" value="lipoyl_synthase_like"/>
    <property type="match status" value="1"/>
</dbReference>
<comment type="pathway">
    <text evidence="9">Protein modification; protein lipoylation via endogenous pathway; protein N(6)-(lipoyl)lysine from octanoyl-[acyl-carrier-protein]: step 2/2.</text>
</comment>
<keyword evidence="12" id="KW-1185">Reference proteome</keyword>
<evidence type="ECO:0000259" key="10">
    <source>
        <dbReference type="PROSITE" id="PS51918"/>
    </source>
</evidence>
<dbReference type="HAMAP" id="MF_00206">
    <property type="entry name" value="Lipoyl_synth"/>
    <property type="match status" value="1"/>
</dbReference>
<dbReference type="OrthoDB" id="3231at2759"/>
<dbReference type="Pfam" id="PF04055">
    <property type="entry name" value="Radical_SAM"/>
    <property type="match status" value="1"/>
</dbReference>
<keyword evidence="2 9" id="KW-0004">4Fe-4S</keyword>
<feature type="binding site" evidence="9">
    <location>
        <position position="137"/>
    </location>
    <ligand>
        <name>[4Fe-4S] cluster</name>
        <dbReference type="ChEBI" id="CHEBI:49883"/>
        <label>2</label>
        <note>4Fe-4S-S-AdoMet</note>
    </ligand>
</feature>
<dbReference type="PANTHER" id="PTHR10949:SF0">
    <property type="entry name" value="LIPOYL SYNTHASE, MITOCHONDRIAL"/>
    <property type="match status" value="1"/>
</dbReference>
<dbReference type="NCBIfam" id="TIGR00510">
    <property type="entry name" value="lipA"/>
    <property type="match status" value="1"/>
</dbReference>
<dbReference type="SMART" id="SM00729">
    <property type="entry name" value="Elp3"/>
    <property type="match status" value="1"/>
</dbReference>
<feature type="binding site" evidence="9">
    <location>
        <position position="107"/>
    </location>
    <ligand>
        <name>[4Fe-4S] cluster</name>
        <dbReference type="ChEBI" id="CHEBI:49883"/>
        <label>1</label>
    </ligand>
</feature>
<dbReference type="AlphaFoldDB" id="A0A5E4N1D7"/>
<dbReference type="GO" id="GO:0016992">
    <property type="term" value="F:lipoate synthase activity"/>
    <property type="evidence" value="ECO:0007669"/>
    <property type="project" value="UniProtKB-UniRule"/>
</dbReference>
<evidence type="ECO:0000256" key="3">
    <source>
        <dbReference type="ARBA" id="ARBA00022679"/>
    </source>
</evidence>
<dbReference type="Proteomes" id="UP000325440">
    <property type="component" value="Unassembled WGS sequence"/>
</dbReference>
<proteinExistence type="inferred from homology"/>
<dbReference type="GO" id="GO:0009249">
    <property type="term" value="P:protein lipoylation"/>
    <property type="evidence" value="ECO:0007669"/>
    <property type="project" value="UniProtKB-UniRule"/>
</dbReference>
<dbReference type="CDD" id="cd01335">
    <property type="entry name" value="Radical_SAM"/>
    <property type="match status" value="1"/>
</dbReference>
<feature type="domain" description="Radical SAM core" evidence="10">
    <location>
        <begin position="116"/>
        <end position="337"/>
    </location>
</feature>
<dbReference type="GO" id="GO:0051539">
    <property type="term" value="F:4 iron, 4 sulfur cluster binding"/>
    <property type="evidence" value="ECO:0007669"/>
    <property type="project" value="UniProtKB-UniRule"/>
</dbReference>
<dbReference type="InterPro" id="IPR006638">
    <property type="entry name" value="Elp3/MiaA/NifB-like_rSAM"/>
</dbReference>
<dbReference type="InterPro" id="IPR013785">
    <property type="entry name" value="Aldolase_TIM"/>
</dbReference>
<organism evidence="11 12">
    <name type="scientific">Cinara cedri</name>
    <dbReference type="NCBI Taxonomy" id="506608"/>
    <lineage>
        <taxon>Eukaryota</taxon>
        <taxon>Metazoa</taxon>
        <taxon>Ecdysozoa</taxon>
        <taxon>Arthropoda</taxon>
        <taxon>Hexapoda</taxon>
        <taxon>Insecta</taxon>
        <taxon>Pterygota</taxon>
        <taxon>Neoptera</taxon>
        <taxon>Paraneoptera</taxon>
        <taxon>Hemiptera</taxon>
        <taxon>Sternorrhyncha</taxon>
        <taxon>Aphidomorpha</taxon>
        <taxon>Aphidoidea</taxon>
        <taxon>Aphididae</taxon>
        <taxon>Lachninae</taxon>
        <taxon>Cinara</taxon>
    </lineage>
</organism>
<dbReference type="SFLD" id="SFLDS00029">
    <property type="entry name" value="Radical_SAM"/>
    <property type="match status" value="1"/>
</dbReference>
<name>A0A5E4N1D7_9HEMI</name>
<evidence type="ECO:0000313" key="11">
    <source>
        <dbReference type="EMBL" id="VVC36418.1"/>
    </source>
</evidence>
<comment type="subcellular location">
    <subcellularLocation>
        <location evidence="1 9">Mitochondrion</location>
    </subcellularLocation>
</comment>
<evidence type="ECO:0000313" key="12">
    <source>
        <dbReference type="Proteomes" id="UP000325440"/>
    </source>
</evidence>
<dbReference type="InterPro" id="IPR007197">
    <property type="entry name" value="rSAM"/>
</dbReference>
<evidence type="ECO:0000256" key="4">
    <source>
        <dbReference type="ARBA" id="ARBA00022691"/>
    </source>
</evidence>
<dbReference type="UniPathway" id="UPA00538">
    <property type="reaction ID" value="UER00593"/>
</dbReference>
<dbReference type="FunFam" id="3.20.20.70:FF:000036">
    <property type="entry name" value="Lipoyl synthase, mitochondrial"/>
    <property type="match status" value="1"/>
</dbReference>
<comment type="catalytic activity">
    <reaction evidence="8 9">
        <text>[[Fe-S] cluster scaffold protein carrying a second [4Fe-4S](2+) cluster] + N(6)-octanoyl-L-lysyl-[protein] + 2 oxidized [2Fe-2S]-[ferredoxin] + 2 S-adenosyl-L-methionine + 4 H(+) = [[Fe-S] cluster scaffold protein] + N(6)-[(R)-dihydrolipoyl]-L-lysyl-[protein] + 4 Fe(3+) + 2 hydrogen sulfide + 2 5'-deoxyadenosine + 2 L-methionine + 2 reduced [2Fe-2S]-[ferredoxin]</text>
        <dbReference type="Rhea" id="RHEA:16585"/>
        <dbReference type="Rhea" id="RHEA-COMP:9928"/>
        <dbReference type="Rhea" id="RHEA-COMP:10000"/>
        <dbReference type="Rhea" id="RHEA-COMP:10001"/>
        <dbReference type="Rhea" id="RHEA-COMP:10475"/>
        <dbReference type="Rhea" id="RHEA-COMP:14568"/>
        <dbReference type="Rhea" id="RHEA-COMP:14569"/>
        <dbReference type="ChEBI" id="CHEBI:15378"/>
        <dbReference type="ChEBI" id="CHEBI:17319"/>
        <dbReference type="ChEBI" id="CHEBI:29034"/>
        <dbReference type="ChEBI" id="CHEBI:29919"/>
        <dbReference type="ChEBI" id="CHEBI:33722"/>
        <dbReference type="ChEBI" id="CHEBI:33737"/>
        <dbReference type="ChEBI" id="CHEBI:33738"/>
        <dbReference type="ChEBI" id="CHEBI:57844"/>
        <dbReference type="ChEBI" id="CHEBI:59789"/>
        <dbReference type="ChEBI" id="CHEBI:78809"/>
        <dbReference type="ChEBI" id="CHEBI:83100"/>
        <dbReference type="EC" id="2.8.1.8"/>
    </reaction>
</comment>
<evidence type="ECO:0000256" key="8">
    <source>
        <dbReference type="ARBA" id="ARBA00047326"/>
    </source>
</evidence>
<feature type="binding site" evidence="9">
    <location>
        <position position="140"/>
    </location>
    <ligand>
        <name>[4Fe-4S] cluster</name>
        <dbReference type="ChEBI" id="CHEBI:49883"/>
        <label>2</label>
        <note>4Fe-4S-S-AdoMet</note>
    </ligand>
</feature>
<keyword evidence="9" id="KW-0496">Mitochondrion</keyword>
<evidence type="ECO:0000256" key="2">
    <source>
        <dbReference type="ARBA" id="ARBA00022485"/>
    </source>
</evidence>
<protein>
    <recommendedName>
        <fullName evidence="9">Lipoyl synthase, mitochondrial</fullName>
        <ecNumber evidence="9">2.8.1.8</ecNumber>
    </recommendedName>
    <alternativeName>
        <fullName evidence="9">Lipoate synthase</fullName>
        <shortName evidence="9">LS</shortName>
        <shortName evidence="9">Lip-syn</shortName>
    </alternativeName>
    <alternativeName>
        <fullName evidence="9">Lipoic acid synthase</fullName>
    </alternativeName>
</protein>
<evidence type="ECO:0000256" key="9">
    <source>
        <dbReference type="HAMAP-Rule" id="MF_03123"/>
    </source>
</evidence>
<keyword evidence="4 9" id="KW-0949">S-adenosyl-L-methionine</keyword>
<dbReference type="SFLD" id="SFLDF00271">
    <property type="entry name" value="lipoyl_synthase"/>
    <property type="match status" value="1"/>
</dbReference>
<dbReference type="InterPro" id="IPR058240">
    <property type="entry name" value="rSAM_sf"/>
</dbReference>
<dbReference type="NCBIfam" id="NF009544">
    <property type="entry name" value="PRK12928.1"/>
    <property type="match status" value="1"/>
</dbReference>
<dbReference type="Gene3D" id="3.20.20.70">
    <property type="entry name" value="Aldolase class I"/>
    <property type="match status" value="1"/>
</dbReference>
<sequence>MPFLINKFGSNWKPNNLLLLVYRSKSTLRDKFRETLKSGPDLIDFINETPETLKPYNGKLRRAKGEEERLRLPPWLKTKIPTGENFSKIKEQLRDLNLHTVCEEARCPNIGECWGGGKHGTATATIMLLGDTCTRGCRFCSIKTSRTPPPPDPNEPVNTAKAIASWGLDYIVLTSVDRDDLNDGGSAHFAETVVEIKNRNPNIMIECLVPDFRGSTDHVKTIVDSGLDVFAHNVETVEKLTPFVRDRRANYRQTMAVLSKAKEFNPQLITKSSIMLGLGETDEQIELTLKDLKESLVDCVTLGQYMQPTKRHLKVVEYVTPEKFKYWQEVGDKMGFLYTASGPLVRSSYKAGEFFIGNVLKKRKQAKESINNLNEI</sequence>
<keyword evidence="6 9" id="KW-0408">Iron</keyword>
<dbReference type="EC" id="2.8.1.8" evidence="9"/>
<feature type="binding site" evidence="9">
    <location>
        <position position="348"/>
    </location>
    <ligand>
        <name>[4Fe-4S] cluster</name>
        <dbReference type="ChEBI" id="CHEBI:49883"/>
        <label>1</label>
    </ligand>
</feature>
<keyword evidence="7 9" id="KW-0411">Iron-sulfur</keyword>
<comment type="similarity">
    <text evidence="9">Belongs to the radical SAM superfamily. Lipoyl synthase family.</text>
</comment>
<dbReference type="InterPro" id="IPR031691">
    <property type="entry name" value="LIAS_N"/>
</dbReference>
<dbReference type="InterPro" id="IPR003698">
    <property type="entry name" value="Lipoyl_synth"/>
</dbReference>
<dbReference type="SUPFAM" id="SSF102114">
    <property type="entry name" value="Radical SAM enzymes"/>
    <property type="match status" value="1"/>
</dbReference>
<gene>
    <name evidence="11" type="ORF">CINCED_3A022876</name>
</gene>
<dbReference type="Pfam" id="PF16881">
    <property type="entry name" value="LIAS_N"/>
    <property type="match status" value="1"/>
</dbReference>
<dbReference type="EMBL" id="CABPRJ010001433">
    <property type="protein sequence ID" value="VVC36418.1"/>
    <property type="molecule type" value="Genomic_DNA"/>
</dbReference>
<dbReference type="PROSITE" id="PS51918">
    <property type="entry name" value="RADICAL_SAM"/>
    <property type="match status" value="1"/>
</dbReference>
<dbReference type="GO" id="GO:0046872">
    <property type="term" value="F:metal ion binding"/>
    <property type="evidence" value="ECO:0007669"/>
    <property type="project" value="UniProtKB-KW"/>
</dbReference>
<feature type="binding site" evidence="9">
    <location>
        <position position="133"/>
    </location>
    <ligand>
        <name>[4Fe-4S] cluster</name>
        <dbReference type="ChEBI" id="CHEBI:49883"/>
        <label>2</label>
        <note>4Fe-4S-S-AdoMet</note>
    </ligand>
</feature>
<dbReference type="PIRSF" id="PIRSF005963">
    <property type="entry name" value="Lipoyl_synth"/>
    <property type="match status" value="1"/>
</dbReference>
<accession>A0A5E4N1D7</accession>
<keyword evidence="5 9" id="KW-0479">Metal-binding</keyword>
<feature type="binding site" evidence="9">
    <location>
        <position position="113"/>
    </location>
    <ligand>
        <name>[4Fe-4S] cluster</name>
        <dbReference type="ChEBI" id="CHEBI:49883"/>
        <label>1</label>
    </ligand>
</feature>
<dbReference type="GO" id="GO:0005739">
    <property type="term" value="C:mitochondrion"/>
    <property type="evidence" value="ECO:0007669"/>
    <property type="project" value="UniProtKB-SubCell"/>
</dbReference>
<feature type="binding site" evidence="9">
    <location>
        <position position="102"/>
    </location>
    <ligand>
        <name>[4Fe-4S] cluster</name>
        <dbReference type="ChEBI" id="CHEBI:49883"/>
        <label>1</label>
    </ligand>
</feature>
<dbReference type="NCBIfam" id="NF004019">
    <property type="entry name" value="PRK05481.1"/>
    <property type="match status" value="1"/>
</dbReference>
<comment type="cofactor">
    <cofactor evidence="9">
        <name>[4Fe-4S] cluster</name>
        <dbReference type="ChEBI" id="CHEBI:49883"/>
    </cofactor>
    <text evidence="9">Binds 2 [4Fe-4S] clusters per subunit. One cluster is coordinated with 3 cysteines and an exchangeable S-adenosyl-L-methionine.</text>
</comment>
<comment type="function">
    <text evidence="9">Catalyzes the radical-mediated insertion of two sulfur atoms into the C-6 and C-8 positions of the octanoyl moiety bound to the lipoyl domains of lipoate-dependent enzymes, thereby converting the octanoylated domains into lipoylated derivatives.</text>
</comment>
<evidence type="ECO:0000256" key="1">
    <source>
        <dbReference type="ARBA" id="ARBA00004173"/>
    </source>
</evidence>